<evidence type="ECO:0000313" key="2">
    <source>
        <dbReference type="Proteomes" id="UP000829694"/>
    </source>
</evidence>
<dbReference type="RefSeq" id="YP_010800786.1">
    <property type="nucleotide sequence ID" value="NC_076905.1"/>
</dbReference>
<gene>
    <name evidence="1" type="primary">Maph68</name>
    <name evidence="1" type="ORF">H4Q86_068</name>
</gene>
<dbReference type="GeneID" id="80539432"/>
<dbReference type="EMBL" id="MT844067">
    <property type="protein sequence ID" value="QOD40031.1"/>
    <property type="molecule type" value="Genomic_DNA"/>
</dbReference>
<protein>
    <submittedName>
        <fullName evidence="1">Maph68</fullName>
    </submittedName>
</protein>
<dbReference type="Proteomes" id="UP000829694">
    <property type="component" value="Segment"/>
</dbReference>
<sequence>MMTNSFRNDTKPTERVCYICGDGVIISDIRDQQAEDPAHWFECRPVFCNLCAI</sequence>
<organism evidence="1 2">
    <name type="scientific">Matsumuraeses phaseoli granulovirus</name>
    <dbReference type="NCBI Taxonomy" id="2760664"/>
    <lineage>
        <taxon>Viruses</taxon>
        <taxon>Viruses incertae sedis</taxon>
        <taxon>Naldaviricetes</taxon>
        <taxon>Lefavirales</taxon>
        <taxon>Baculoviridae</taxon>
        <taxon>Betabaculovirus</taxon>
        <taxon>Betabaculovirus maphaseoli</taxon>
    </lineage>
</organism>
<name>A0AAE7SYA7_9BBAC</name>
<proteinExistence type="predicted"/>
<evidence type="ECO:0000313" key="1">
    <source>
        <dbReference type="EMBL" id="QOD40031.1"/>
    </source>
</evidence>
<dbReference type="KEGG" id="vg:80539432"/>
<reference evidence="1" key="1">
    <citation type="journal article" date="2020" name="Viruses">
        <title>Genome Analysis of a Novel Clade b Betabaculovirus Isolated from the Legume Pest Matsumuraeses phaseoli (Lepidoptera: Tortricidae).</title>
        <authorList>
            <person name="Shu R."/>
            <person name="Meng Q."/>
            <person name="Miao L."/>
            <person name="Liang H."/>
            <person name="Chen J."/>
            <person name="Xu Y."/>
            <person name="Cheng L."/>
            <person name="Jin W."/>
            <person name="Qin Q."/>
            <person name="Zhang H."/>
        </authorList>
    </citation>
    <scope>NUCLEOTIDE SEQUENCE</scope>
    <source>
        <strain evidence="1">IOZ01</strain>
    </source>
</reference>
<keyword evidence="2" id="KW-1185">Reference proteome</keyword>
<accession>A0AAE7SYA7</accession>